<feature type="region of interest" description="Disordered" evidence="1">
    <location>
        <begin position="1"/>
        <end position="103"/>
    </location>
</feature>
<sequence length="253" mass="26453">MAEGAARMPPACRTASDSDTDQTASAAASATGAALGSRPLTSVRATGDSSSGDEEDAAASARRPVRPLPGKGAPAAAAGGCRRRPGARATAEQASPAPAVEPFDRGVHFRAGMPATLTAAALAKHDEQKDGSSEAKGGGRGGLAAGERAEWAKRNLEWLERTSGRLADVPAHTLELLWSQQRMQRRRERRPCSHALSGRWTSVLSLDVPCGAGRQSRSDAAMIRQSLDSWQGRNARRDAADAAQKPAEVPRCT</sequence>
<comment type="caution">
    <text evidence="2">The sequence shown here is derived from an EMBL/GenBank/DDBJ whole genome shotgun (WGS) entry which is preliminary data.</text>
</comment>
<accession>A0ABN9TIB6</accession>
<feature type="region of interest" description="Disordered" evidence="1">
    <location>
        <begin position="228"/>
        <end position="253"/>
    </location>
</feature>
<proteinExistence type="predicted"/>
<evidence type="ECO:0000256" key="1">
    <source>
        <dbReference type="SAM" id="MobiDB-lite"/>
    </source>
</evidence>
<keyword evidence="3" id="KW-1185">Reference proteome</keyword>
<feature type="compositionally biased region" description="Low complexity" evidence="1">
    <location>
        <begin position="14"/>
        <end position="34"/>
    </location>
</feature>
<organism evidence="2 3">
    <name type="scientific">Prorocentrum cordatum</name>
    <dbReference type="NCBI Taxonomy" id="2364126"/>
    <lineage>
        <taxon>Eukaryota</taxon>
        <taxon>Sar</taxon>
        <taxon>Alveolata</taxon>
        <taxon>Dinophyceae</taxon>
        <taxon>Prorocentrales</taxon>
        <taxon>Prorocentraceae</taxon>
        <taxon>Prorocentrum</taxon>
    </lineage>
</organism>
<evidence type="ECO:0000313" key="2">
    <source>
        <dbReference type="EMBL" id="CAK0845680.1"/>
    </source>
</evidence>
<dbReference type="Proteomes" id="UP001189429">
    <property type="component" value="Unassembled WGS sequence"/>
</dbReference>
<feature type="region of interest" description="Disordered" evidence="1">
    <location>
        <begin position="122"/>
        <end position="145"/>
    </location>
</feature>
<reference evidence="2" key="1">
    <citation type="submission" date="2023-10" db="EMBL/GenBank/DDBJ databases">
        <authorList>
            <person name="Chen Y."/>
            <person name="Shah S."/>
            <person name="Dougan E. K."/>
            <person name="Thang M."/>
            <person name="Chan C."/>
        </authorList>
    </citation>
    <scope>NUCLEOTIDE SEQUENCE [LARGE SCALE GENOMIC DNA]</scope>
</reference>
<dbReference type="EMBL" id="CAUYUJ010014757">
    <property type="protein sequence ID" value="CAK0845680.1"/>
    <property type="molecule type" value="Genomic_DNA"/>
</dbReference>
<evidence type="ECO:0000313" key="3">
    <source>
        <dbReference type="Proteomes" id="UP001189429"/>
    </source>
</evidence>
<protein>
    <recommendedName>
        <fullName evidence="4">Selenoprotein O</fullName>
    </recommendedName>
</protein>
<feature type="compositionally biased region" description="Low complexity" evidence="1">
    <location>
        <begin position="68"/>
        <end position="80"/>
    </location>
</feature>
<name>A0ABN9TIB6_9DINO</name>
<feature type="compositionally biased region" description="Basic and acidic residues" evidence="1">
    <location>
        <begin position="123"/>
        <end position="133"/>
    </location>
</feature>
<evidence type="ECO:0008006" key="4">
    <source>
        <dbReference type="Google" id="ProtNLM"/>
    </source>
</evidence>
<gene>
    <name evidence="2" type="ORF">PCOR1329_LOCUS39401</name>
</gene>